<proteinExistence type="predicted"/>
<protein>
    <recommendedName>
        <fullName evidence="3">Carotenoid biosynthesis protein</fullName>
    </recommendedName>
</protein>
<dbReference type="AlphaFoldDB" id="A0A485M9J7"/>
<feature type="transmembrane region" description="Helical" evidence="1">
    <location>
        <begin position="114"/>
        <end position="135"/>
    </location>
</feature>
<evidence type="ECO:0000256" key="1">
    <source>
        <dbReference type="SAM" id="Phobius"/>
    </source>
</evidence>
<name>A0A485M9J7_9ZZZZ</name>
<evidence type="ECO:0000313" key="2">
    <source>
        <dbReference type="EMBL" id="VFU16895.1"/>
    </source>
</evidence>
<evidence type="ECO:0008006" key="3">
    <source>
        <dbReference type="Google" id="ProtNLM"/>
    </source>
</evidence>
<feature type="transmembrane region" description="Helical" evidence="1">
    <location>
        <begin position="147"/>
        <end position="167"/>
    </location>
</feature>
<keyword evidence="1" id="KW-1133">Transmembrane helix</keyword>
<feature type="transmembrane region" description="Helical" evidence="1">
    <location>
        <begin position="79"/>
        <end position="102"/>
    </location>
</feature>
<feature type="transmembrane region" description="Helical" evidence="1">
    <location>
        <begin position="219"/>
        <end position="244"/>
    </location>
</feature>
<organism evidence="2">
    <name type="scientific">anaerobic digester metagenome</name>
    <dbReference type="NCBI Taxonomy" id="1263854"/>
    <lineage>
        <taxon>unclassified sequences</taxon>
        <taxon>metagenomes</taxon>
        <taxon>ecological metagenomes</taxon>
    </lineage>
</organism>
<feature type="transmembrane region" description="Helical" evidence="1">
    <location>
        <begin position="187"/>
        <end position="207"/>
    </location>
</feature>
<feature type="transmembrane region" description="Helical" evidence="1">
    <location>
        <begin position="51"/>
        <end position="67"/>
    </location>
</feature>
<reference evidence="2" key="1">
    <citation type="submission" date="2019-03" db="EMBL/GenBank/DDBJ databases">
        <authorList>
            <person name="Hao L."/>
        </authorList>
    </citation>
    <scope>NUCLEOTIDE SEQUENCE</scope>
</reference>
<gene>
    <name evidence="2" type="ORF">SCFA_590004</name>
</gene>
<keyword evidence="1" id="KW-0812">Transmembrane</keyword>
<accession>A0A485M9J7</accession>
<feature type="transmembrane region" description="Helical" evidence="1">
    <location>
        <begin position="21"/>
        <end position="39"/>
    </location>
</feature>
<keyword evidence="1" id="KW-0472">Membrane</keyword>
<dbReference type="EMBL" id="CAADRM010000124">
    <property type="protein sequence ID" value="VFU16895.1"/>
    <property type="molecule type" value="Genomic_DNA"/>
</dbReference>
<sequence>MWFSIRREIGNMQDDVRARRRFFAWGAGLVLLYLTPLVHDSLIPLSLKTQKHIYEASALIQFVILVIHGRTWLRAHDWIWVFGVTLLFGMILENGGIIMGVFTEPRYLLYVPMLPAPLATALGWVNVMYCAFFSIEKLLPQMGSIQKGLVCAFIGLSLDLPFDPVATRLGWWVWDPSLQSKLWDVPVINFIAWFWALFPYGTAYYWVRQRKNYRERRKILLLVGSFPVILMVEFLGVLASLSLAGDREGLLIFKRFFSSVGLM</sequence>